<proteinExistence type="inferred from homology"/>
<feature type="compositionally biased region" description="Basic residues" evidence="4">
    <location>
        <begin position="352"/>
        <end position="378"/>
    </location>
</feature>
<dbReference type="PANTHER" id="PTHR14369">
    <property type="entry name" value="SURFEIT LOCUS PROTEIN 6"/>
    <property type="match status" value="1"/>
</dbReference>
<dbReference type="GO" id="GO:0042273">
    <property type="term" value="P:ribosomal large subunit biogenesis"/>
    <property type="evidence" value="ECO:0007669"/>
    <property type="project" value="TreeGrafter"/>
</dbReference>
<comment type="subcellular location">
    <subcellularLocation>
        <location evidence="1">Nucleus</location>
    </subcellularLocation>
</comment>
<evidence type="ECO:0000256" key="3">
    <source>
        <dbReference type="ARBA" id="ARBA00023242"/>
    </source>
</evidence>
<dbReference type="GO" id="GO:0042274">
    <property type="term" value="P:ribosomal small subunit biogenesis"/>
    <property type="evidence" value="ECO:0007669"/>
    <property type="project" value="TreeGrafter"/>
</dbReference>
<dbReference type="GO" id="GO:0003677">
    <property type="term" value="F:DNA binding"/>
    <property type="evidence" value="ECO:0007669"/>
    <property type="project" value="TreeGrafter"/>
</dbReference>
<dbReference type="Ensembl" id="ENSAPLT00020005709.1">
    <property type="protein sequence ID" value="ENSAPLP00020005305.1"/>
    <property type="gene ID" value="ENSAPLG00020003902.1"/>
</dbReference>
<evidence type="ECO:0000256" key="1">
    <source>
        <dbReference type="ARBA" id="ARBA00004123"/>
    </source>
</evidence>
<dbReference type="InterPro" id="IPR007019">
    <property type="entry name" value="SURF6"/>
</dbReference>
<evidence type="ECO:0000313" key="7">
    <source>
        <dbReference type="Ensembl" id="ENSAPLP00020005305.1"/>
    </source>
</evidence>
<name>A0A8B9QZL9_ANAPL</name>
<feature type="compositionally biased region" description="Basic and acidic residues" evidence="4">
    <location>
        <begin position="199"/>
        <end position="210"/>
    </location>
</feature>
<dbReference type="Proteomes" id="UP000694400">
    <property type="component" value="Chromosome 19"/>
</dbReference>
<evidence type="ECO:0000256" key="4">
    <source>
        <dbReference type="SAM" id="MobiDB-lite"/>
    </source>
</evidence>
<dbReference type="PANTHER" id="PTHR14369:SF0">
    <property type="entry name" value="SURFEIT LOCUS PROTEIN 6"/>
    <property type="match status" value="1"/>
</dbReference>
<dbReference type="InterPro" id="IPR029190">
    <property type="entry name" value="Rrp14/SURF6_C"/>
</dbReference>
<reference evidence="7" key="2">
    <citation type="submission" date="2025-08" db="UniProtKB">
        <authorList>
            <consortium name="Ensembl"/>
        </authorList>
    </citation>
    <scope>IDENTIFICATION</scope>
</reference>
<feature type="region of interest" description="Disordered" evidence="4">
    <location>
        <begin position="323"/>
        <end position="389"/>
    </location>
</feature>
<evidence type="ECO:0000256" key="5">
    <source>
        <dbReference type="SAM" id="SignalP"/>
    </source>
</evidence>
<reference evidence="7" key="1">
    <citation type="submission" date="2019-08" db="EMBL/GenBank/DDBJ databases">
        <title>Three high-quality genomes provides insights into domestication of ducks.</title>
        <authorList>
            <person name="Hou Z.C."/>
            <person name="Zhu F."/>
            <person name="Yin Z.T."/>
            <person name="Zhang F."/>
        </authorList>
    </citation>
    <scope>NUCLEOTIDE SEQUENCE [LARGE SCALE GENOMIC DNA]</scope>
</reference>
<feature type="compositionally biased region" description="Basic and acidic residues" evidence="4">
    <location>
        <begin position="323"/>
        <end position="351"/>
    </location>
</feature>
<dbReference type="Pfam" id="PF04935">
    <property type="entry name" value="SURF6"/>
    <property type="match status" value="1"/>
</dbReference>
<feature type="compositionally biased region" description="Basic and acidic residues" evidence="4">
    <location>
        <begin position="161"/>
        <end position="173"/>
    </location>
</feature>
<evidence type="ECO:0000256" key="2">
    <source>
        <dbReference type="ARBA" id="ARBA00005904"/>
    </source>
</evidence>
<feature type="compositionally biased region" description="Polar residues" evidence="4">
    <location>
        <begin position="126"/>
        <end position="147"/>
    </location>
</feature>
<feature type="domain" description="Ribosomal RNA-processing protein 14/surfeit locus protein 6 C-terminal" evidence="6">
    <location>
        <begin position="177"/>
        <end position="370"/>
    </location>
</feature>
<accession>A0A8B9QZL9</accession>
<evidence type="ECO:0000259" key="6">
    <source>
        <dbReference type="Pfam" id="PF04935"/>
    </source>
</evidence>
<feature type="compositionally biased region" description="Basic and acidic residues" evidence="4">
    <location>
        <begin position="379"/>
        <end position="389"/>
    </location>
</feature>
<evidence type="ECO:0000313" key="8">
    <source>
        <dbReference type="Proteomes" id="UP000694400"/>
    </source>
</evidence>
<organism evidence="7 8">
    <name type="scientific">Anas platyrhynchos</name>
    <name type="common">Mallard</name>
    <name type="synonym">Anas boschas</name>
    <dbReference type="NCBI Taxonomy" id="8839"/>
    <lineage>
        <taxon>Eukaryota</taxon>
        <taxon>Metazoa</taxon>
        <taxon>Chordata</taxon>
        <taxon>Craniata</taxon>
        <taxon>Vertebrata</taxon>
        <taxon>Euteleostomi</taxon>
        <taxon>Archelosauria</taxon>
        <taxon>Archosauria</taxon>
        <taxon>Dinosauria</taxon>
        <taxon>Saurischia</taxon>
        <taxon>Theropoda</taxon>
        <taxon>Coelurosauria</taxon>
        <taxon>Aves</taxon>
        <taxon>Neognathae</taxon>
        <taxon>Galloanserae</taxon>
        <taxon>Anseriformes</taxon>
        <taxon>Anatidae</taxon>
        <taxon>Anatinae</taxon>
        <taxon>Anas</taxon>
    </lineage>
</organism>
<protein>
    <submittedName>
        <fullName evidence="7">Surfeit 6</fullName>
    </submittedName>
</protein>
<feature type="compositionally biased region" description="Basic residues" evidence="4">
    <location>
        <begin position="243"/>
        <end position="254"/>
    </location>
</feature>
<keyword evidence="3" id="KW-0539">Nucleus</keyword>
<gene>
    <name evidence="7" type="primary">SURF6</name>
</gene>
<dbReference type="GO" id="GO:0005730">
    <property type="term" value="C:nucleolus"/>
    <property type="evidence" value="ECO:0007669"/>
    <property type="project" value="TreeGrafter"/>
</dbReference>
<feature type="chain" id="PRO_5034699348" evidence="5">
    <location>
        <begin position="23"/>
        <end position="389"/>
    </location>
</feature>
<keyword evidence="5" id="KW-0732">Signal</keyword>
<feature type="region of interest" description="Disordered" evidence="4">
    <location>
        <begin position="44"/>
        <end position="147"/>
    </location>
</feature>
<feature type="region of interest" description="Disordered" evidence="4">
    <location>
        <begin position="240"/>
        <end position="262"/>
    </location>
</feature>
<comment type="similarity">
    <text evidence="2">Belongs to the SURF6 family.</text>
</comment>
<feature type="compositionally biased region" description="Basic residues" evidence="4">
    <location>
        <begin position="180"/>
        <end position="198"/>
    </location>
</feature>
<sequence length="389" mass="45002">MATTCCWHFLLCVVASLPAGRQRKGQAAGGGMASLAAQDRYLQGLARRAGVRHSPERPQPRKRKPVSKPGQAGNGSRPPQKKRRRSKKQDERTNAPPAKQGASNANKLAPEQKAAPQANKSAPPGVTQNKNKSSDTGGKSELNSTSFSAINLLRQRLHEKIKEASGRDDDKELSPSVLEKRRRRKYEKERKKRRRKELKMKAKMEKKETEDVPVEPQSKKEESTAEIVFNRVEVHEENDLNKIQKKKEKRKGVKGKITPLTGRNYKQLLSRLEARKNKLEELKDKDQKKAQELENKIKWTNLLYKAEGVKIRDDEERLKEALKRKEKRKEQRQKQWEKRTEKVVERMQQRQEKRRKNIQKKKKEKIEHKKAKARKKGRVLPEDLKKAGL</sequence>
<dbReference type="GO" id="GO:0003723">
    <property type="term" value="F:RNA binding"/>
    <property type="evidence" value="ECO:0007669"/>
    <property type="project" value="TreeGrafter"/>
</dbReference>
<feature type="region of interest" description="Disordered" evidence="4">
    <location>
        <begin position="161"/>
        <end position="227"/>
    </location>
</feature>
<dbReference type="AlphaFoldDB" id="A0A8B9QZL9"/>
<feature type="signal peptide" evidence="5">
    <location>
        <begin position="1"/>
        <end position="22"/>
    </location>
</feature>
<reference evidence="7" key="3">
    <citation type="submission" date="2025-09" db="UniProtKB">
        <authorList>
            <consortium name="Ensembl"/>
        </authorList>
    </citation>
    <scope>IDENTIFICATION</scope>
</reference>